<dbReference type="RefSeq" id="XP_014178888.1">
    <property type="nucleotide sequence ID" value="XM_014323413.1"/>
</dbReference>
<dbReference type="VEuPathDB" id="FungiDB:A1Q1_03615"/>
<reference evidence="2 3" key="1">
    <citation type="journal article" date="2012" name="Eukaryot. Cell">
        <title>Draft genome sequence of CBS 2479, the standard type strain of Trichosporon asahii.</title>
        <authorList>
            <person name="Yang R.Y."/>
            <person name="Li H.T."/>
            <person name="Zhu H."/>
            <person name="Zhou G.P."/>
            <person name="Wang M."/>
            <person name="Wang L."/>
        </authorList>
    </citation>
    <scope>NUCLEOTIDE SEQUENCE [LARGE SCALE GENOMIC DNA]</scope>
    <source>
        <strain evidence="3">ATCC 90039 / CBS 2479 / JCM 2466 / KCTC 7840 / NCYC 2677 / UAMH 7654</strain>
    </source>
</reference>
<dbReference type="HOGENOM" id="CLU_2544219_0_0_1"/>
<organism evidence="2 3">
    <name type="scientific">Trichosporon asahii var. asahii (strain ATCC 90039 / CBS 2479 / JCM 2466 / KCTC 7840 / NBRC 103889/ NCYC 2677 / UAMH 7654)</name>
    <name type="common">Yeast</name>
    <dbReference type="NCBI Taxonomy" id="1186058"/>
    <lineage>
        <taxon>Eukaryota</taxon>
        <taxon>Fungi</taxon>
        <taxon>Dikarya</taxon>
        <taxon>Basidiomycota</taxon>
        <taxon>Agaricomycotina</taxon>
        <taxon>Tremellomycetes</taxon>
        <taxon>Trichosporonales</taxon>
        <taxon>Trichosporonaceae</taxon>
        <taxon>Trichosporon</taxon>
    </lineage>
</organism>
<evidence type="ECO:0000313" key="2">
    <source>
        <dbReference type="EMBL" id="EJT47503.1"/>
    </source>
</evidence>
<comment type="caution">
    <text evidence="2">The sequence shown here is derived from an EMBL/GenBank/DDBJ whole genome shotgun (WGS) entry which is preliminary data.</text>
</comment>
<gene>
    <name evidence="2" type="ORF">A1Q1_03615</name>
</gene>
<protein>
    <submittedName>
        <fullName evidence="2">Uncharacterized protein</fullName>
    </submittedName>
</protein>
<evidence type="ECO:0000256" key="1">
    <source>
        <dbReference type="SAM" id="Coils"/>
    </source>
</evidence>
<dbReference type="AlphaFoldDB" id="J5QII7"/>
<accession>J5QII7</accession>
<name>J5QII7_TRIAS</name>
<dbReference type="KEGG" id="tasa:A1Q1_03615"/>
<sequence>MEQSRLLRSQIDDLKMVARELRDIVRTKEQTHVAAIVELEIQRRDNEALRLELENQRRENGALRLELERIQRAAKTDNVEREF</sequence>
<keyword evidence="1" id="KW-0175">Coiled coil</keyword>
<dbReference type="Proteomes" id="UP000002748">
    <property type="component" value="Unassembled WGS sequence"/>
</dbReference>
<evidence type="ECO:0000313" key="3">
    <source>
        <dbReference type="Proteomes" id="UP000002748"/>
    </source>
</evidence>
<dbReference type="GeneID" id="25987128"/>
<dbReference type="OrthoDB" id="312015at2759"/>
<feature type="coiled-coil region" evidence="1">
    <location>
        <begin position="36"/>
        <end position="73"/>
    </location>
</feature>
<dbReference type="EMBL" id="ALBS01000239">
    <property type="protein sequence ID" value="EJT47503.1"/>
    <property type="molecule type" value="Genomic_DNA"/>
</dbReference>
<proteinExistence type="predicted"/>